<keyword evidence="10 12" id="KW-0472">Membrane</keyword>
<evidence type="ECO:0000256" key="1">
    <source>
        <dbReference type="ARBA" id="ARBA00001970"/>
    </source>
</evidence>
<dbReference type="FunFam" id="1.20.120.1770:FF:000001">
    <property type="entry name" value="Cytochrome b reductase 1"/>
    <property type="match status" value="1"/>
</dbReference>
<name>A0A8T3BZH4_DENNO</name>
<feature type="domain" description="Cytochrome b561" evidence="13">
    <location>
        <begin position="7"/>
        <end position="226"/>
    </location>
</feature>
<evidence type="ECO:0000256" key="10">
    <source>
        <dbReference type="ARBA" id="ARBA00023136"/>
    </source>
</evidence>
<organism evidence="14 15">
    <name type="scientific">Dendrobium nobile</name>
    <name type="common">Orchid</name>
    <dbReference type="NCBI Taxonomy" id="94219"/>
    <lineage>
        <taxon>Eukaryota</taxon>
        <taxon>Viridiplantae</taxon>
        <taxon>Streptophyta</taxon>
        <taxon>Embryophyta</taxon>
        <taxon>Tracheophyta</taxon>
        <taxon>Spermatophyta</taxon>
        <taxon>Magnoliopsida</taxon>
        <taxon>Liliopsida</taxon>
        <taxon>Asparagales</taxon>
        <taxon>Orchidaceae</taxon>
        <taxon>Epidendroideae</taxon>
        <taxon>Malaxideae</taxon>
        <taxon>Dendrobiinae</taxon>
        <taxon>Dendrobium</taxon>
    </lineage>
</organism>
<evidence type="ECO:0000259" key="13">
    <source>
        <dbReference type="PROSITE" id="PS50939"/>
    </source>
</evidence>
<comment type="cofactor">
    <cofactor evidence="1">
        <name>heme b</name>
        <dbReference type="ChEBI" id="CHEBI:60344"/>
    </cofactor>
</comment>
<sequence length="248" mass="27012">MGWALSLARLWGFVVAGLLLYWAFNFKSSFLPHSASLGGDGEGDGDAISQLDHIYSALHPLLMVIGFILLNGEAILVHRRLAGWSRETRKAAQLSLQAAALGFGLFGIWAKLRGNEGISANFYSLHSWIGLACVAIFAFQWVVGLISMWHKPEGRWTRSEVLPWHLFVGLYTFGLAVAAAETGLQEKLTFLLGRRGLSHNSPESALINCLGIALALLAAVIILAAISPRHHVTKFVNVKDGTNGKFHV</sequence>
<gene>
    <name evidence="14" type="ORF">KFK09_005550</name>
</gene>
<dbReference type="SMR" id="A0A8T3BZH4"/>
<dbReference type="PANTHER" id="PTHR10106:SF41">
    <property type="entry name" value="TRANSMEMBRANE ASCORBATE FERRIREDUCTASE 4-RELATED"/>
    <property type="match status" value="1"/>
</dbReference>
<evidence type="ECO:0000256" key="11">
    <source>
        <dbReference type="ARBA" id="ARBA00053762"/>
    </source>
</evidence>
<dbReference type="InterPro" id="IPR006593">
    <property type="entry name" value="Cyt_b561/ferric_Rdtase_TM"/>
</dbReference>
<dbReference type="GO" id="GO:0016491">
    <property type="term" value="F:oxidoreductase activity"/>
    <property type="evidence" value="ECO:0007669"/>
    <property type="project" value="InterPro"/>
</dbReference>
<feature type="transmembrane region" description="Helical" evidence="12">
    <location>
        <begin position="7"/>
        <end position="24"/>
    </location>
</feature>
<dbReference type="PROSITE" id="PS50939">
    <property type="entry name" value="CYTOCHROME_B561"/>
    <property type="match status" value="1"/>
</dbReference>
<evidence type="ECO:0000256" key="4">
    <source>
        <dbReference type="ARBA" id="ARBA00022617"/>
    </source>
</evidence>
<feature type="transmembrane region" description="Helical" evidence="12">
    <location>
        <begin position="129"/>
        <end position="149"/>
    </location>
</feature>
<dbReference type="Pfam" id="PF03188">
    <property type="entry name" value="Cytochrom_B561"/>
    <property type="match status" value="1"/>
</dbReference>
<feature type="transmembrane region" description="Helical" evidence="12">
    <location>
        <begin position="204"/>
        <end position="226"/>
    </location>
</feature>
<evidence type="ECO:0000256" key="9">
    <source>
        <dbReference type="ARBA" id="ARBA00023004"/>
    </source>
</evidence>
<evidence type="ECO:0000256" key="5">
    <source>
        <dbReference type="ARBA" id="ARBA00022692"/>
    </source>
</evidence>
<keyword evidence="4" id="KW-0349">Heme</keyword>
<keyword evidence="8 12" id="KW-1133">Transmembrane helix</keyword>
<evidence type="ECO:0000256" key="2">
    <source>
        <dbReference type="ARBA" id="ARBA00004141"/>
    </source>
</evidence>
<dbReference type="GO" id="GO:0046872">
    <property type="term" value="F:metal ion binding"/>
    <property type="evidence" value="ECO:0007669"/>
    <property type="project" value="UniProtKB-KW"/>
</dbReference>
<dbReference type="GO" id="GO:0016020">
    <property type="term" value="C:membrane"/>
    <property type="evidence" value="ECO:0007669"/>
    <property type="project" value="UniProtKB-SubCell"/>
</dbReference>
<feature type="transmembrane region" description="Helical" evidence="12">
    <location>
        <begin position="53"/>
        <end position="70"/>
    </location>
</feature>
<comment type="function">
    <text evidence="11">Two-heme-containing cytochrome. Catalyzes ascorbate-dependent trans-membrane electron transfer by utilizing a concerted H(+)/e(-) transfer mechanism.</text>
</comment>
<dbReference type="InterPro" id="IPR043205">
    <property type="entry name" value="CYB561/CYBRD1-like"/>
</dbReference>
<evidence type="ECO:0000256" key="3">
    <source>
        <dbReference type="ARBA" id="ARBA00022448"/>
    </source>
</evidence>
<dbReference type="EMBL" id="JAGYWB010000005">
    <property type="protein sequence ID" value="KAI0523158.1"/>
    <property type="molecule type" value="Genomic_DNA"/>
</dbReference>
<evidence type="ECO:0000256" key="12">
    <source>
        <dbReference type="SAM" id="Phobius"/>
    </source>
</evidence>
<dbReference type="PANTHER" id="PTHR10106">
    <property type="entry name" value="CYTOCHROME B561-RELATED"/>
    <property type="match status" value="1"/>
</dbReference>
<dbReference type="OrthoDB" id="907479at2759"/>
<feature type="transmembrane region" description="Helical" evidence="12">
    <location>
        <begin position="91"/>
        <end position="109"/>
    </location>
</feature>
<accession>A0A8T3BZH4</accession>
<evidence type="ECO:0000256" key="7">
    <source>
        <dbReference type="ARBA" id="ARBA00022982"/>
    </source>
</evidence>
<feature type="transmembrane region" description="Helical" evidence="12">
    <location>
        <begin position="161"/>
        <end position="184"/>
    </location>
</feature>
<keyword evidence="9" id="KW-0408">Iron</keyword>
<dbReference type="SMART" id="SM00665">
    <property type="entry name" value="B561"/>
    <property type="match status" value="1"/>
</dbReference>
<evidence type="ECO:0000313" key="15">
    <source>
        <dbReference type="Proteomes" id="UP000829196"/>
    </source>
</evidence>
<keyword evidence="3" id="KW-0813">Transport</keyword>
<dbReference type="Proteomes" id="UP000829196">
    <property type="component" value="Unassembled WGS sequence"/>
</dbReference>
<comment type="caution">
    <text evidence="14">The sequence shown here is derived from an EMBL/GenBank/DDBJ whole genome shotgun (WGS) entry which is preliminary data.</text>
</comment>
<dbReference type="AlphaFoldDB" id="A0A8T3BZH4"/>
<reference evidence="14" key="1">
    <citation type="journal article" date="2022" name="Front. Genet.">
        <title>Chromosome-Scale Assembly of the Dendrobium nobile Genome Provides Insights Into the Molecular Mechanism of the Biosynthesis of the Medicinal Active Ingredient of Dendrobium.</title>
        <authorList>
            <person name="Xu Q."/>
            <person name="Niu S.-C."/>
            <person name="Li K.-L."/>
            <person name="Zheng P.-J."/>
            <person name="Zhang X.-J."/>
            <person name="Jia Y."/>
            <person name="Liu Y."/>
            <person name="Niu Y.-X."/>
            <person name="Yu L.-H."/>
            <person name="Chen D.-F."/>
            <person name="Zhang G.-Q."/>
        </authorList>
    </citation>
    <scope>NUCLEOTIDE SEQUENCE</scope>
    <source>
        <tissue evidence="14">Leaf</tissue>
    </source>
</reference>
<dbReference type="Gene3D" id="1.20.120.1770">
    <property type="match status" value="1"/>
</dbReference>
<proteinExistence type="predicted"/>
<protein>
    <recommendedName>
        <fullName evidence="13">Cytochrome b561 domain-containing protein</fullName>
    </recommendedName>
</protein>
<comment type="subcellular location">
    <subcellularLocation>
        <location evidence="2">Membrane</location>
        <topology evidence="2">Multi-pass membrane protein</topology>
    </subcellularLocation>
</comment>
<keyword evidence="7" id="KW-0249">Electron transport</keyword>
<keyword evidence="15" id="KW-1185">Reference proteome</keyword>
<evidence type="ECO:0000256" key="8">
    <source>
        <dbReference type="ARBA" id="ARBA00022989"/>
    </source>
</evidence>
<keyword evidence="6" id="KW-0479">Metal-binding</keyword>
<keyword evidence="5 12" id="KW-0812">Transmembrane</keyword>
<evidence type="ECO:0000256" key="6">
    <source>
        <dbReference type="ARBA" id="ARBA00022723"/>
    </source>
</evidence>
<evidence type="ECO:0000313" key="14">
    <source>
        <dbReference type="EMBL" id="KAI0523158.1"/>
    </source>
</evidence>